<keyword evidence="5" id="KW-0560">Oxidoreductase</keyword>
<name>A0A0A1UUB1_9HYPO</name>
<reference evidence="5 6" key="1">
    <citation type="submission" date="2014-02" db="EMBL/GenBank/DDBJ databases">
        <title>The genome sequence of the entomopathogenic fungus Metarhizium robertsii ARSEF 2575.</title>
        <authorList>
            <person name="Giuliano Garisto Donzelli B."/>
            <person name="Roe B.A."/>
            <person name="Macmil S.L."/>
            <person name="Krasnoff S.B."/>
            <person name="Gibson D.M."/>
        </authorList>
    </citation>
    <scope>NUCLEOTIDE SEQUENCE [LARGE SCALE GENOMIC DNA]</scope>
    <source>
        <strain evidence="5 6">ARSEF 2575</strain>
    </source>
</reference>
<dbReference type="OrthoDB" id="445007at2759"/>
<organism evidence="5 6">
    <name type="scientific">Metarhizium robertsii</name>
    <dbReference type="NCBI Taxonomy" id="568076"/>
    <lineage>
        <taxon>Eukaryota</taxon>
        <taxon>Fungi</taxon>
        <taxon>Dikarya</taxon>
        <taxon>Ascomycota</taxon>
        <taxon>Pezizomycotina</taxon>
        <taxon>Sordariomycetes</taxon>
        <taxon>Hypocreomycetidae</taxon>
        <taxon>Hypocreales</taxon>
        <taxon>Clavicipitaceae</taxon>
        <taxon>Metarhizium</taxon>
    </lineage>
</organism>
<dbReference type="AlphaFoldDB" id="A0A0A1UUB1"/>
<dbReference type="PANTHER" id="PTHR20883:SF15">
    <property type="entry name" value="PHYTANOYL-COA DIOXYGENASE DOMAIN-CONTAINING PROTEIN 1"/>
    <property type="match status" value="1"/>
</dbReference>
<accession>A0A0A1UUB1</accession>
<keyword evidence="5" id="KW-0223">Dioxygenase</keyword>
<dbReference type="Pfam" id="PF05721">
    <property type="entry name" value="PhyH"/>
    <property type="match status" value="1"/>
</dbReference>
<dbReference type="PANTHER" id="PTHR20883">
    <property type="entry name" value="PHYTANOYL-COA DIOXYGENASE DOMAIN CONTAINING 1"/>
    <property type="match status" value="1"/>
</dbReference>
<comment type="caution">
    <text evidence="5">The sequence shown here is derived from an EMBL/GenBank/DDBJ whole genome shotgun (WGS) entry which is preliminary data.</text>
</comment>
<sequence>MAQTLEARDIQKLIDQVTRDGYVVIPHAFSASQVSQAKAELGRLSGTAEAGPAGQAGRNAFEGLRTQRIYALLNKARCFDQFALHPAVLALNDHFLDEGYLLNALHSVNIGPGEAAQRLHHDDQYVTVPRPHRPFGAAIMVALDDYTPTNGGTNVVPRSHTWAGDRVPARSEAVAVAMPAGSIVYFVGTLWHGGGRNASGAGRLALTVQYCQPWMRPLENQLLAVDWDKLDDVPPRLVGMMGYKVGAPFIGYVDGRSPRTRVTELLRRWRGRNKL</sequence>
<proteinExistence type="inferred from homology"/>
<comment type="cofactor">
    <cofactor evidence="1">
        <name>Fe cation</name>
        <dbReference type="ChEBI" id="CHEBI:24875"/>
    </cofactor>
</comment>
<dbReference type="Proteomes" id="UP000030151">
    <property type="component" value="Unassembled WGS sequence"/>
</dbReference>
<evidence type="ECO:0000256" key="4">
    <source>
        <dbReference type="ARBA" id="ARBA00023004"/>
    </source>
</evidence>
<evidence type="ECO:0000313" key="6">
    <source>
        <dbReference type="Proteomes" id="UP000030151"/>
    </source>
</evidence>
<keyword evidence="3" id="KW-0479">Metal-binding</keyword>
<gene>
    <name evidence="5" type="ORF">X797_005938</name>
</gene>
<evidence type="ECO:0000256" key="2">
    <source>
        <dbReference type="ARBA" id="ARBA00005830"/>
    </source>
</evidence>
<dbReference type="SUPFAM" id="SSF51197">
    <property type="entry name" value="Clavaminate synthase-like"/>
    <property type="match status" value="1"/>
</dbReference>
<evidence type="ECO:0000256" key="3">
    <source>
        <dbReference type="ARBA" id="ARBA00022723"/>
    </source>
</evidence>
<comment type="similarity">
    <text evidence="2">Belongs to the PhyH family.</text>
</comment>
<protein>
    <submittedName>
        <fullName evidence="5">Phytanoyl-CoA dioxygenase</fullName>
    </submittedName>
</protein>
<dbReference type="GO" id="GO:0051213">
    <property type="term" value="F:dioxygenase activity"/>
    <property type="evidence" value="ECO:0007669"/>
    <property type="project" value="UniProtKB-KW"/>
</dbReference>
<dbReference type="InterPro" id="IPR008775">
    <property type="entry name" value="Phytyl_CoA_dOase-like"/>
</dbReference>
<evidence type="ECO:0000313" key="5">
    <source>
        <dbReference type="EMBL" id="EXV00924.1"/>
    </source>
</evidence>
<dbReference type="EMBL" id="JELW01000010">
    <property type="protein sequence ID" value="EXV00924.1"/>
    <property type="molecule type" value="Genomic_DNA"/>
</dbReference>
<dbReference type="eggNOG" id="ENOG502T301">
    <property type="taxonomic scope" value="Eukaryota"/>
</dbReference>
<dbReference type="Gene3D" id="2.60.120.620">
    <property type="entry name" value="q2cbj1_9rhob like domain"/>
    <property type="match status" value="1"/>
</dbReference>
<dbReference type="GO" id="GO:0046872">
    <property type="term" value="F:metal ion binding"/>
    <property type="evidence" value="ECO:0007669"/>
    <property type="project" value="UniProtKB-KW"/>
</dbReference>
<evidence type="ECO:0000256" key="1">
    <source>
        <dbReference type="ARBA" id="ARBA00001962"/>
    </source>
</evidence>
<keyword evidence="4" id="KW-0408">Iron</keyword>
<dbReference type="HOGENOM" id="CLU_047725_3_0_1"/>